<gene>
    <name evidence="3" type="ORF">I4J89_16950</name>
</gene>
<evidence type="ECO:0000256" key="1">
    <source>
        <dbReference type="SAM" id="SignalP"/>
    </source>
</evidence>
<feature type="signal peptide" evidence="1">
    <location>
        <begin position="1"/>
        <end position="23"/>
    </location>
</feature>
<dbReference type="EMBL" id="JADQTO010000007">
    <property type="protein sequence ID" value="MBG0563139.1"/>
    <property type="molecule type" value="Genomic_DNA"/>
</dbReference>
<dbReference type="InterPro" id="IPR025326">
    <property type="entry name" value="DUF4232"/>
</dbReference>
<evidence type="ECO:0000313" key="3">
    <source>
        <dbReference type="EMBL" id="MBG0563139.1"/>
    </source>
</evidence>
<comment type="caution">
    <text evidence="3">The sequence shown here is derived from an EMBL/GenBank/DDBJ whole genome shotgun (WGS) entry which is preliminary data.</text>
</comment>
<feature type="chain" id="PRO_5037688176" evidence="1">
    <location>
        <begin position="24"/>
        <end position="188"/>
    </location>
</feature>
<feature type="domain" description="DUF4232" evidence="2">
    <location>
        <begin position="44"/>
        <end position="142"/>
    </location>
</feature>
<proteinExistence type="predicted"/>
<dbReference type="AlphaFoldDB" id="A0A931C4B2"/>
<name>A0A931C4B2_9ACTN</name>
<organism evidence="3 4">
    <name type="scientific">Actinoplanes aureus</name>
    <dbReference type="NCBI Taxonomy" id="2792083"/>
    <lineage>
        <taxon>Bacteria</taxon>
        <taxon>Bacillati</taxon>
        <taxon>Actinomycetota</taxon>
        <taxon>Actinomycetes</taxon>
        <taxon>Micromonosporales</taxon>
        <taxon>Micromonosporaceae</taxon>
        <taxon>Actinoplanes</taxon>
    </lineage>
</organism>
<dbReference type="Proteomes" id="UP000598146">
    <property type="component" value="Unassembled WGS sequence"/>
</dbReference>
<evidence type="ECO:0000259" key="2">
    <source>
        <dbReference type="Pfam" id="PF14016"/>
    </source>
</evidence>
<keyword evidence="1" id="KW-0732">Signal</keyword>
<protein>
    <submittedName>
        <fullName evidence="3">DUF4232 domain-containing protein</fullName>
    </submittedName>
</protein>
<dbReference type="Pfam" id="PF14016">
    <property type="entry name" value="DUF4232"/>
    <property type="match status" value="1"/>
</dbReference>
<sequence>MTRRLLSITLPAVTVLAALGACARPADSVPGSAANAAAPRYELCGISDVSVTIAAQPSTETAQTALVTLTNTGTDTCSVDGWLSIMLVNVANNQVKVPTILVDQPGPAAEVPLAGGESAYAGIKWTACAKGEAKCSAGNALRYDLAVATVGLPAVMEGFPKNRKRNNLTMRSLEIGSLQATRTGVTDW</sequence>
<keyword evidence="4" id="KW-1185">Reference proteome</keyword>
<reference evidence="3" key="1">
    <citation type="submission" date="2020-11" db="EMBL/GenBank/DDBJ databases">
        <title>Isolation and identification of active actinomycetes.</title>
        <authorList>
            <person name="Sun X."/>
        </authorList>
    </citation>
    <scope>NUCLEOTIDE SEQUENCE</scope>
    <source>
        <strain evidence="3">NEAU-A11</strain>
    </source>
</reference>
<dbReference type="RefSeq" id="WP_196414940.1">
    <property type="nucleotide sequence ID" value="NZ_JADQTO010000007.1"/>
</dbReference>
<dbReference type="PROSITE" id="PS51257">
    <property type="entry name" value="PROKAR_LIPOPROTEIN"/>
    <property type="match status" value="1"/>
</dbReference>
<evidence type="ECO:0000313" key="4">
    <source>
        <dbReference type="Proteomes" id="UP000598146"/>
    </source>
</evidence>
<accession>A0A931C4B2</accession>